<feature type="region of interest" description="Disordered" evidence="1">
    <location>
        <begin position="55"/>
        <end position="76"/>
    </location>
</feature>
<comment type="caution">
    <text evidence="2">The sequence shown here is derived from an EMBL/GenBank/DDBJ whole genome shotgun (WGS) entry which is preliminary data.</text>
</comment>
<evidence type="ECO:0000256" key="1">
    <source>
        <dbReference type="SAM" id="MobiDB-lite"/>
    </source>
</evidence>
<dbReference type="EMBL" id="JBHUDH010000253">
    <property type="protein sequence ID" value="MFD1527675.1"/>
    <property type="molecule type" value="Genomic_DNA"/>
</dbReference>
<feature type="non-terminal residue" evidence="2">
    <location>
        <position position="76"/>
    </location>
</feature>
<organism evidence="2 3">
    <name type="scientific">Halolamina salina</name>
    <dbReference type="NCBI Taxonomy" id="1220023"/>
    <lineage>
        <taxon>Archaea</taxon>
        <taxon>Methanobacteriati</taxon>
        <taxon>Methanobacteriota</taxon>
        <taxon>Stenosarchaea group</taxon>
        <taxon>Halobacteria</taxon>
        <taxon>Halobacteriales</taxon>
        <taxon>Haloferacaceae</taxon>
    </lineage>
</organism>
<dbReference type="AlphaFoldDB" id="A0ABD6BCC0"/>
<dbReference type="RefSeq" id="WP_379818999.1">
    <property type="nucleotide sequence ID" value="NZ_JBHUDH010000253.1"/>
</dbReference>
<dbReference type="Proteomes" id="UP001597111">
    <property type="component" value="Unassembled WGS sequence"/>
</dbReference>
<evidence type="ECO:0000313" key="3">
    <source>
        <dbReference type="Proteomes" id="UP001597111"/>
    </source>
</evidence>
<proteinExistence type="predicted"/>
<keyword evidence="3" id="KW-1185">Reference proteome</keyword>
<reference evidence="2 3" key="1">
    <citation type="journal article" date="2019" name="Int. J. Syst. Evol. Microbiol.">
        <title>The Global Catalogue of Microorganisms (GCM) 10K type strain sequencing project: providing services to taxonomists for standard genome sequencing and annotation.</title>
        <authorList>
            <consortium name="The Broad Institute Genomics Platform"/>
            <consortium name="The Broad Institute Genome Sequencing Center for Infectious Disease"/>
            <person name="Wu L."/>
            <person name="Ma J."/>
        </authorList>
    </citation>
    <scope>NUCLEOTIDE SEQUENCE [LARGE SCALE GENOMIC DNA]</scope>
    <source>
        <strain evidence="2 3">CGMCC 1.12285</strain>
    </source>
</reference>
<gene>
    <name evidence="2" type="ORF">ACFR9S_15435</name>
</gene>
<evidence type="ECO:0000313" key="2">
    <source>
        <dbReference type="EMBL" id="MFD1527675.1"/>
    </source>
</evidence>
<name>A0ABD6BCC0_9EURY</name>
<protein>
    <submittedName>
        <fullName evidence="2">Uncharacterized protein</fullName>
    </submittedName>
</protein>
<sequence length="76" mass="8747">MSEERSDERTDCGKQHLTGFEPLSVAATEQREVDRLIPVQIPVLAFLPYSRVRRSGSYSDHERHRGVSMTTCDRRV</sequence>
<accession>A0ABD6BCC0</accession>